<protein>
    <submittedName>
        <fullName evidence="1">Uncharacterized protein</fullName>
    </submittedName>
</protein>
<gene>
    <name evidence="1" type="ORF">LWI28_002807</name>
</gene>
<comment type="caution">
    <text evidence="1">The sequence shown here is derived from an EMBL/GenBank/DDBJ whole genome shotgun (WGS) entry which is preliminary data.</text>
</comment>
<organism evidence="1 2">
    <name type="scientific">Acer negundo</name>
    <name type="common">Box elder</name>
    <dbReference type="NCBI Taxonomy" id="4023"/>
    <lineage>
        <taxon>Eukaryota</taxon>
        <taxon>Viridiplantae</taxon>
        <taxon>Streptophyta</taxon>
        <taxon>Embryophyta</taxon>
        <taxon>Tracheophyta</taxon>
        <taxon>Spermatophyta</taxon>
        <taxon>Magnoliopsida</taxon>
        <taxon>eudicotyledons</taxon>
        <taxon>Gunneridae</taxon>
        <taxon>Pentapetalae</taxon>
        <taxon>rosids</taxon>
        <taxon>malvids</taxon>
        <taxon>Sapindales</taxon>
        <taxon>Sapindaceae</taxon>
        <taxon>Hippocastanoideae</taxon>
        <taxon>Acereae</taxon>
        <taxon>Acer</taxon>
    </lineage>
</organism>
<proteinExistence type="predicted"/>
<reference evidence="1" key="2">
    <citation type="submission" date="2023-02" db="EMBL/GenBank/DDBJ databases">
        <authorList>
            <person name="Swenson N.G."/>
            <person name="Wegrzyn J.L."/>
            <person name="Mcevoy S.L."/>
        </authorList>
    </citation>
    <scope>NUCLEOTIDE SEQUENCE</scope>
    <source>
        <strain evidence="1">91603</strain>
        <tissue evidence="1">Leaf</tissue>
    </source>
</reference>
<dbReference type="Proteomes" id="UP001064489">
    <property type="component" value="Chromosome 2"/>
</dbReference>
<dbReference type="EMBL" id="JAJSOW010000106">
    <property type="protein sequence ID" value="KAI9159880.1"/>
    <property type="molecule type" value="Genomic_DNA"/>
</dbReference>
<dbReference type="AlphaFoldDB" id="A0AAD5NGV4"/>
<keyword evidence="2" id="KW-1185">Reference proteome</keyword>
<name>A0AAD5NGV4_ACENE</name>
<accession>A0AAD5NGV4</accession>
<sequence>MAYFGDGSTEDVVNKSSGLSGTFLRTAELSLLYAADWRTNYKSKLKGKNLRIDYLPNSTKRCSTLLVCVLKSLAEK</sequence>
<reference evidence="1" key="1">
    <citation type="journal article" date="2022" name="Plant J.">
        <title>Strategies of tolerance reflected in two North American maple genomes.</title>
        <authorList>
            <person name="McEvoy S.L."/>
            <person name="Sezen U.U."/>
            <person name="Trouern-Trend A."/>
            <person name="McMahon S.M."/>
            <person name="Schaberg P.G."/>
            <person name="Yang J."/>
            <person name="Wegrzyn J.L."/>
            <person name="Swenson N.G."/>
        </authorList>
    </citation>
    <scope>NUCLEOTIDE SEQUENCE</scope>
    <source>
        <strain evidence="1">91603</strain>
    </source>
</reference>
<evidence type="ECO:0000313" key="2">
    <source>
        <dbReference type="Proteomes" id="UP001064489"/>
    </source>
</evidence>
<evidence type="ECO:0000313" key="1">
    <source>
        <dbReference type="EMBL" id="KAI9159880.1"/>
    </source>
</evidence>